<name>A0A7C1JUQ6_THERO</name>
<dbReference type="PANTHER" id="PTHR40078:SF1">
    <property type="entry name" value="INTEGRAL MEMBRANE PROTEIN"/>
    <property type="match status" value="1"/>
</dbReference>
<accession>A0A7C1JUQ6</accession>
<dbReference type="InterPro" id="IPR038750">
    <property type="entry name" value="YczE/YyaS-like"/>
</dbReference>
<dbReference type="Pfam" id="PF19700">
    <property type="entry name" value="DUF6198"/>
    <property type="match status" value="1"/>
</dbReference>
<comment type="caution">
    <text evidence="1">The sequence shown here is derived from an EMBL/GenBank/DDBJ whole genome shotgun (WGS) entry which is preliminary data.</text>
</comment>
<proteinExistence type="predicted"/>
<organism evidence="1">
    <name type="scientific">Thermomicrobium roseum</name>
    <dbReference type="NCBI Taxonomy" id="500"/>
    <lineage>
        <taxon>Bacteria</taxon>
        <taxon>Pseudomonadati</taxon>
        <taxon>Thermomicrobiota</taxon>
        <taxon>Thermomicrobia</taxon>
        <taxon>Thermomicrobiales</taxon>
        <taxon>Thermomicrobiaceae</taxon>
        <taxon>Thermomicrobium</taxon>
    </lineage>
</organism>
<reference evidence="1" key="1">
    <citation type="journal article" date="2020" name="mSystems">
        <title>Genome- and Community-Level Interaction Insights into Carbon Utilization and Element Cycling Functions of Hydrothermarchaeota in Hydrothermal Sediment.</title>
        <authorList>
            <person name="Zhou Z."/>
            <person name="Liu Y."/>
            <person name="Xu W."/>
            <person name="Pan J."/>
            <person name="Luo Z.H."/>
            <person name="Li M."/>
        </authorList>
    </citation>
    <scope>NUCLEOTIDE SEQUENCE [LARGE SCALE GENOMIC DNA]</scope>
    <source>
        <strain evidence="1">SpSt-222</strain>
    </source>
</reference>
<sequence length="218" mass="22893">MALWAGTSRQRVATIQRWALLVAGLFLFALALVLGLQSGLGAYSWMVFHDGIARHTPLTVGQASIAVSIVAVGGGWLLGVPPGIGTIANLLLIGVFTDLILWMNLVPPASQPLVGLFEVAASVVLLGIASGMYIAADFGAGPRDSLMLALARRTRWSVGWIRWAMEVGVTLAGIGLGGSFGIGTIIVALTVGPAVRWGFRLFGLDGQGYRRERGERGA</sequence>
<dbReference type="PANTHER" id="PTHR40078">
    <property type="entry name" value="INTEGRAL MEMBRANE PROTEIN-RELATED"/>
    <property type="match status" value="1"/>
</dbReference>
<protein>
    <submittedName>
        <fullName evidence="1">Membrane protein</fullName>
    </submittedName>
</protein>
<evidence type="ECO:0000313" key="1">
    <source>
        <dbReference type="EMBL" id="HEF65257.1"/>
    </source>
</evidence>
<dbReference type="AlphaFoldDB" id="A0A7C1JUQ6"/>
<dbReference type="EMBL" id="DSJL01000011">
    <property type="protein sequence ID" value="HEF65257.1"/>
    <property type="molecule type" value="Genomic_DNA"/>
</dbReference>
<gene>
    <name evidence="1" type="ORF">ENP47_06645</name>
</gene>